<evidence type="ECO:0000313" key="4">
    <source>
        <dbReference type="Proteomes" id="UP000751190"/>
    </source>
</evidence>
<feature type="transmembrane region" description="Helical" evidence="2">
    <location>
        <begin position="222"/>
        <end position="244"/>
    </location>
</feature>
<keyword evidence="4" id="KW-1185">Reference proteome</keyword>
<reference evidence="3" key="1">
    <citation type="submission" date="2021-05" db="EMBL/GenBank/DDBJ databases">
        <title>The genome of the haptophyte Pavlova lutheri (Diacronema luteri, Pavlovales) - a model for lipid biosynthesis in eukaryotic algae.</title>
        <authorList>
            <person name="Hulatt C.J."/>
            <person name="Posewitz M.C."/>
        </authorList>
    </citation>
    <scope>NUCLEOTIDE SEQUENCE</scope>
    <source>
        <strain evidence="3">NIVA-4/92</strain>
    </source>
</reference>
<name>A0A8J5XRG3_DIALT</name>
<feature type="transmembrane region" description="Helical" evidence="2">
    <location>
        <begin position="38"/>
        <end position="61"/>
    </location>
</feature>
<dbReference type="OrthoDB" id="423576at2759"/>
<accession>A0A8J5XRG3</accession>
<organism evidence="3 4">
    <name type="scientific">Diacronema lutheri</name>
    <name type="common">Unicellular marine alga</name>
    <name type="synonym">Monochrysis lutheri</name>
    <dbReference type="NCBI Taxonomy" id="2081491"/>
    <lineage>
        <taxon>Eukaryota</taxon>
        <taxon>Haptista</taxon>
        <taxon>Haptophyta</taxon>
        <taxon>Pavlovophyceae</taxon>
        <taxon>Pavlovales</taxon>
        <taxon>Pavlovaceae</taxon>
        <taxon>Diacronema</taxon>
    </lineage>
</organism>
<dbReference type="EMBL" id="JAGTXO010000005">
    <property type="protein sequence ID" value="KAG8467686.1"/>
    <property type="molecule type" value="Genomic_DNA"/>
</dbReference>
<proteinExistence type="predicted"/>
<keyword evidence="2" id="KW-1133">Transmembrane helix</keyword>
<keyword evidence="2" id="KW-0812">Transmembrane</keyword>
<evidence type="ECO:0000256" key="2">
    <source>
        <dbReference type="SAM" id="Phobius"/>
    </source>
</evidence>
<evidence type="ECO:0000313" key="3">
    <source>
        <dbReference type="EMBL" id="KAG8467686.1"/>
    </source>
</evidence>
<feature type="transmembrane region" description="Helical" evidence="2">
    <location>
        <begin position="99"/>
        <end position="118"/>
    </location>
</feature>
<dbReference type="AlphaFoldDB" id="A0A8J5XRG3"/>
<feature type="transmembrane region" description="Helical" evidence="2">
    <location>
        <begin position="67"/>
        <end position="87"/>
    </location>
</feature>
<gene>
    <name evidence="3" type="ORF">KFE25_006738</name>
</gene>
<dbReference type="Proteomes" id="UP000751190">
    <property type="component" value="Unassembled WGS sequence"/>
</dbReference>
<keyword evidence="2" id="KW-0472">Membrane</keyword>
<sequence>MVEQGQRNLHGAREVLHMRTRLGAAREQSRRFFWRVQLPALVFAALSQVAALCAVGIIAFSGHRDLSGVYIGLVLFGVGGFAICFAAEPWMARPAACSLCFCSAAASSIFAYLFVLYARSAPELLRAHRAGLGVVCRMVEDGQTIPCGLMPTMAVTAYAPALAMHFFVAANVRNVWRERMLPREVLEGMVRTGGYMYVLIALSSATRLATAAAYGVPVGSLLWKSTAACAVVVGALGVLMLAGVHEFMLGLLAQRGQAFSTAAGIAALLDGRDSTVVQALAVSRLRAVSAAAVTLEGLGSNTANVEFYALRAPASLGHVDAFVSHSWHDPPARKFDALQAWRADFLLILAGPTWLSRLWCIVELMSWGQMHATSAKDAWDRVDVVDIAPPDASKFLPRCAVPRAEMSRLSTAIRGLSMGSAGSGARRGSSRRSSVAPSTSSTQLQTFTEQLANFDVRHAVCELEADYARLMPMIEASAGSFDSFNTTVRSGLLARMAAASNALAHPSRWRRASSLFGLDGPGQVIPIGTLAAIQATTHGTAMTASRQALSTLSSPNRAP</sequence>
<feature type="transmembrane region" description="Helical" evidence="2">
    <location>
        <begin position="157"/>
        <end position="176"/>
    </location>
</feature>
<protein>
    <submittedName>
        <fullName evidence="3">Uncharacterized protein</fullName>
    </submittedName>
</protein>
<evidence type="ECO:0000256" key="1">
    <source>
        <dbReference type="SAM" id="MobiDB-lite"/>
    </source>
</evidence>
<feature type="transmembrane region" description="Helical" evidence="2">
    <location>
        <begin position="197"/>
        <end position="216"/>
    </location>
</feature>
<comment type="caution">
    <text evidence="3">The sequence shown here is derived from an EMBL/GenBank/DDBJ whole genome shotgun (WGS) entry which is preliminary data.</text>
</comment>
<feature type="region of interest" description="Disordered" evidence="1">
    <location>
        <begin position="417"/>
        <end position="440"/>
    </location>
</feature>